<organism evidence="2 3">
    <name type="scientific">Corynebacterium ureicelerivorans</name>
    <dbReference type="NCBI Taxonomy" id="401472"/>
    <lineage>
        <taxon>Bacteria</taxon>
        <taxon>Bacillati</taxon>
        <taxon>Actinomycetota</taxon>
        <taxon>Actinomycetes</taxon>
        <taxon>Mycobacteriales</taxon>
        <taxon>Corynebacteriaceae</taxon>
        <taxon>Corynebacterium</taxon>
    </lineage>
</organism>
<evidence type="ECO:0000256" key="1">
    <source>
        <dbReference type="SAM" id="Phobius"/>
    </source>
</evidence>
<protein>
    <submittedName>
        <fullName evidence="2">Cation:proton antiporter</fullName>
    </submittedName>
</protein>
<keyword evidence="3" id="KW-1185">Reference proteome</keyword>
<dbReference type="EMBL" id="CP009215">
    <property type="protein sequence ID" value="AIL96025.1"/>
    <property type="molecule type" value="Genomic_DNA"/>
</dbReference>
<keyword evidence="1" id="KW-0472">Membrane</keyword>
<dbReference type="RefSeq" id="WP_038609214.1">
    <property type="nucleotide sequence ID" value="NZ_CAMIAM010000024.1"/>
</dbReference>
<keyword evidence="1" id="KW-0812">Transmembrane</keyword>
<dbReference type="HOGENOM" id="CLU_125825_4_0_11"/>
<reference evidence="2 3" key="1">
    <citation type="submission" date="2014-08" db="EMBL/GenBank/DDBJ databases">
        <title>Complete genome sequence of Corynebacterium ureicelerivorans DSM 45051, a lipophilic and urea-splitting isolate from a blood culture of a septicaemia patient.</title>
        <authorList>
            <person name="Tippelt A."/>
            <person name="Albersmeier A."/>
            <person name="Brinkrolf K."/>
            <person name="Ruckert C."/>
            <person name="Tauch A."/>
        </authorList>
    </citation>
    <scope>NUCLEOTIDE SEQUENCE [LARGE SCALE GENOMIC DNA]</scope>
    <source>
        <strain evidence="2 3">IMMIB RIV-2301</strain>
    </source>
</reference>
<dbReference type="KEGG" id="cuv:CUREI_00660"/>
<accession>A0A077HIC7</accession>
<keyword evidence="1" id="KW-1133">Transmembrane helix</keyword>
<dbReference type="Proteomes" id="UP000028939">
    <property type="component" value="Chromosome"/>
</dbReference>
<feature type="transmembrane region" description="Helical" evidence="1">
    <location>
        <begin position="6"/>
        <end position="27"/>
    </location>
</feature>
<gene>
    <name evidence="2" type="ORF">CUREI_00660</name>
</gene>
<dbReference type="OrthoDB" id="4427000at2"/>
<feature type="transmembrane region" description="Helical" evidence="1">
    <location>
        <begin position="63"/>
        <end position="83"/>
    </location>
</feature>
<dbReference type="AlphaFoldDB" id="A0A077HIC7"/>
<proteinExistence type="predicted"/>
<sequence>MFTTVMQVCIIVMSVSLLVSLAAVILTKDELSRAVMADVIFYGMVAIFLVWTLWNSSAIGYEIPILAGLVCGVIPTISMARIISRGRR</sequence>
<evidence type="ECO:0000313" key="2">
    <source>
        <dbReference type="EMBL" id="AIL96025.1"/>
    </source>
</evidence>
<feature type="transmembrane region" description="Helical" evidence="1">
    <location>
        <begin position="39"/>
        <end position="57"/>
    </location>
</feature>
<dbReference type="STRING" id="401472.CUREI_00660"/>
<name>A0A077HIC7_9CORY</name>
<evidence type="ECO:0000313" key="3">
    <source>
        <dbReference type="Proteomes" id="UP000028939"/>
    </source>
</evidence>